<evidence type="ECO:0000256" key="5">
    <source>
        <dbReference type="SAM" id="Phobius"/>
    </source>
</evidence>
<comment type="caution">
    <text evidence="7">The sequence shown here is derived from an EMBL/GenBank/DDBJ whole genome shotgun (WGS) entry which is preliminary data.</text>
</comment>
<evidence type="ECO:0000313" key="8">
    <source>
        <dbReference type="Proteomes" id="UP000036947"/>
    </source>
</evidence>
<feature type="transmembrane region" description="Helical" evidence="5">
    <location>
        <begin position="121"/>
        <end position="139"/>
    </location>
</feature>
<dbReference type="SUPFAM" id="SSF81321">
    <property type="entry name" value="Family A G protein-coupled receptor-like"/>
    <property type="match status" value="1"/>
</dbReference>
<comment type="subcellular location">
    <subcellularLocation>
        <location evidence="1">Membrane</location>
        <topology evidence="1">Multi-pass membrane protein</topology>
    </subcellularLocation>
</comment>
<dbReference type="PANTHER" id="PTHR23112">
    <property type="entry name" value="G PROTEIN-COUPLED RECEPTOR 157-RELATED"/>
    <property type="match status" value="1"/>
</dbReference>
<feature type="transmembrane region" description="Helical" evidence="5">
    <location>
        <begin position="20"/>
        <end position="41"/>
    </location>
</feature>
<evidence type="ECO:0000313" key="7">
    <source>
        <dbReference type="EMBL" id="KND87109.1"/>
    </source>
</evidence>
<proteinExistence type="predicted"/>
<feature type="transmembrane region" description="Helical" evidence="5">
    <location>
        <begin position="85"/>
        <end position="109"/>
    </location>
</feature>
<organism evidence="7 8">
    <name type="scientific">Tolypocladium ophioglossoides (strain CBS 100239)</name>
    <name type="common">Snaketongue truffleclub</name>
    <name type="synonym">Elaphocordyceps ophioglossoides</name>
    <dbReference type="NCBI Taxonomy" id="1163406"/>
    <lineage>
        <taxon>Eukaryota</taxon>
        <taxon>Fungi</taxon>
        <taxon>Dikarya</taxon>
        <taxon>Ascomycota</taxon>
        <taxon>Pezizomycotina</taxon>
        <taxon>Sordariomycetes</taxon>
        <taxon>Hypocreomycetidae</taxon>
        <taxon>Hypocreales</taxon>
        <taxon>Ophiocordycipitaceae</taxon>
        <taxon>Tolypocladium</taxon>
    </lineage>
</organism>
<dbReference type="GO" id="GO:0007189">
    <property type="term" value="P:adenylate cyclase-activating G protein-coupled receptor signaling pathway"/>
    <property type="evidence" value="ECO:0007669"/>
    <property type="project" value="TreeGrafter"/>
</dbReference>
<keyword evidence="7" id="KW-0675">Receptor</keyword>
<dbReference type="EMBL" id="LFRF01000041">
    <property type="protein sequence ID" value="KND87109.1"/>
    <property type="molecule type" value="Genomic_DNA"/>
</dbReference>
<dbReference type="Gene3D" id="1.20.1070.10">
    <property type="entry name" value="Rhodopsin 7-helix transmembrane proteins"/>
    <property type="match status" value="1"/>
</dbReference>
<protein>
    <submittedName>
        <fullName evidence="7">Cyclic AMP receptor 2</fullName>
    </submittedName>
</protein>
<name>A0A0L0MZ93_TOLOC</name>
<feature type="transmembrane region" description="Helical" evidence="5">
    <location>
        <begin position="168"/>
        <end position="186"/>
    </location>
</feature>
<dbReference type="PANTHER" id="PTHR23112:SF22">
    <property type="entry name" value="G-PROTEIN COUPLED RECEPTOR"/>
    <property type="match status" value="1"/>
</dbReference>
<feature type="transmembrane region" description="Helical" evidence="5">
    <location>
        <begin position="48"/>
        <end position="65"/>
    </location>
</feature>
<gene>
    <name evidence="7" type="ORF">TOPH_08227</name>
</gene>
<evidence type="ECO:0000256" key="1">
    <source>
        <dbReference type="ARBA" id="ARBA00004141"/>
    </source>
</evidence>
<sequence>MSQLTDDQRNAISIMERSCSAISLLGCIFTIATFSCSSAFHEKPINRLVFYASFGNMMSNVGTLISRTYLSQLDSFGCQFQAMMIQWFMAADVGWILSINVYLTFYRNFNAKALRRMEPTYLLACYGIPFIPAFIYLFVRHNGQRVYGDAILWCWVSDDFEVLRFATFYGPVWVVILITLSIYIRAGRTIFENRKQLREFSSDPDLISVNAEEVATIERTEITVTTEATDEGTHLGPMATRDPSWGDYSARVSADNHISIGADIPFPVHGTTIHEQTSIVQLTPPRSQNSTRRNPARRRSYEFKSAAWSYAKCALL</sequence>
<dbReference type="OrthoDB" id="18453at2759"/>
<dbReference type="InterPro" id="IPR017981">
    <property type="entry name" value="GPCR_2-like_7TM"/>
</dbReference>
<dbReference type="GO" id="GO:0007166">
    <property type="term" value="P:cell surface receptor signaling pathway"/>
    <property type="evidence" value="ECO:0007669"/>
    <property type="project" value="InterPro"/>
</dbReference>
<dbReference type="Proteomes" id="UP000036947">
    <property type="component" value="Unassembled WGS sequence"/>
</dbReference>
<dbReference type="Pfam" id="PF05462">
    <property type="entry name" value="Dicty_CAR"/>
    <property type="match status" value="1"/>
</dbReference>
<evidence type="ECO:0000259" key="6">
    <source>
        <dbReference type="PROSITE" id="PS50261"/>
    </source>
</evidence>
<reference evidence="7 8" key="1">
    <citation type="journal article" date="2015" name="BMC Genomics">
        <title>The genome of the truffle-parasite Tolypocladium ophioglossoides and the evolution of antifungal peptaibiotics.</title>
        <authorList>
            <person name="Quandt C.A."/>
            <person name="Bushley K.E."/>
            <person name="Spatafora J.W."/>
        </authorList>
    </citation>
    <scope>NUCLEOTIDE SEQUENCE [LARGE SCALE GENOMIC DNA]</scope>
    <source>
        <strain evidence="7 8">CBS 100239</strain>
    </source>
</reference>
<accession>A0A0L0MZ93</accession>
<evidence type="ECO:0000256" key="2">
    <source>
        <dbReference type="ARBA" id="ARBA00022692"/>
    </source>
</evidence>
<feature type="domain" description="G-protein coupled receptors family 2 profile 2" evidence="6">
    <location>
        <begin position="9"/>
        <end position="195"/>
    </location>
</feature>
<keyword evidence="3 5" id="KW-1133">Transmembrane helix</keyword>
<dbReference type="GO" id="GO:0004930">
    <property type="term" value="F:G protein-coupled receptor activity"/>
    <property type="evidence" value="ECO:0007669"/>
    <property type="project" value="TreeGrafter"/>
</dbReference>
<dbReference type="AlphaFoldDB" id="A0A0L0MZ93"/>
<keyword evidence="4 5" id="KW-0472">Membrane</keyword>
<dbReference type="PROSITE" id="PS50261">
    <property type="entry name" value="G_PROTEIN_RECEP_F2_4"/>
    <property type="match status" value="1"/>
</dbReference>
<evidence type="ECO:0000256" key="3">
    <source>
        <dbReference type="ARBA" id="ARBA00022989"/>
    </source>
</evidence>
<keyword evidence="2 5" id="KW-0812">Transmembrane</keyword>
<keyword evidence="8" id="KW-1185">Reference proteome</keyword>
<dbReference type="GO" id="GO:0005886">
    <property type="term" value="C:plasma membrane"/>
    <property type="evidence" value="ECO:0007669"/>
    <property type="project" value="TreeGrafter"/>
</dbReference>
<evidence type="ECO:0000256" key="4">
    <source>
        <dbReference type="ARBA" id="ARBA00023136"/>
    </source>
</evidence>